<protein>
    <submittedName>
        <fullName evidence="1">DUF1830 domain-containing protein</fullName>
    </submittedName>
</protein>
<name>A0A951PPM2_9CYAN</name>
<evidence type="ECO:0000313" key="2">
    <source>
        <dbReference type="Proteomes" id="UP000753908"/>
    </source>
</evidence>
<proteinExistence type="predicted"/>
<dbReference type="EMBL" id="JAHHIF010000034">
    <property type="protein sequence ID" value="MBW4547031.1"/>
    <property type="molecule type" value="Genomic_DNA"/>
</dbReference>
<dbReference type="Pfam" id="PF08865">
    <property type="entry name" value="DUF1830"/>
    <property type="match status" value="1"/>
</dbReference>
<dbReference type="InterPro" id="IPR014964">
    <property type="entry name" value="DUF1830"/>
</dbReference>
<evidence type="ECO:0000313" key="1">
    <source>
        <dbReference type="EMBL" id="MBW4547031.1"/>
    </source>
</evidence>
<sequence length="96" mass="10650">MNSLVTDSCCQVLCGYANTTSAVQIIRIVNIPNWYFEKVIFPGQRLLFEANLDAELDVYTSRFGQPVLVKQIPAIYLQVEQGSESISGSSTKVMSN</sequence>
<dbReference type="AlphaFoldDB" id="A0A951PPM2"/>
<accession>A0A951PPM2</accession>
<reference evidence="1" key="2">
    <citation type="journal article" date="2022" name="Microbiol. Resour. Announc.">
        <title>Metagenome Sequencing to Explore Phylogenomics of Terrestrial Cyanobacteria.</title>
        <authorList>
            <person name="Ward R.D."/>
            <person name="Stajich J.E."/>
            <person name="Johansen J.R."/>
            <person name="Huntemann M."/>
            <person name="Clum A."/>
            <person name="Foster B."/>
            <person name="Foster B."/>
            <person name="Roux S."/>
            <person name="Palaniappan K."/>
            <person name="Varghese N."/>
            <person name="Mukherjee S."/>
            <person name="Reddy T.B.K."/>
            <person name="Daum C."/>
            <person name="Copeland A."/>
            <person name="Chen I.A."/>
            <person name="Ivanova N.N."/>
            <person name="Kyrpides N.C."/>
            <person name="Shapiro N."/>
            <person name="Eloe-Fadrosh E.A."/>
            <person name="Pietrasiak N."/>
        </authorList>
    </citation>
    <scope>NUCLEOTIDE SEQUENCE</scope>
    <source>
        <strain evidence="1">CPER-KK1</strain>
    </source>
</reference>
<organism evidence="1 2">
    <name type="scientific">Symplocastrum torsivum CPER-KK1</name>
    <dbReference type="NCBI Taxonomy" id="450513"/>
    <lineage>
        <taxon>Bacteria</taxon>
        <taxon>Bacillati</taxon>
        <taxon>Cyanobacteriota</taxon>
        <taxon>Cyanophyceae</taxon>
        <taxon>Oscillatoriophycideae</taxon>
        <taxon>Oscillatoriales</taxon>
        <taxon>Microcoleaceae</taxon>
        <taxon>Symplocastrum</taxon>
    </lineage>
</organism>
<gene>
    <name evidence="1" type="ORF">KME25_21700</name>
</gene>
<dbReference type="Proteomes" id="UP000753908">
    <property type="component" value="Unassembled WGS sequence"/>
</dbReference>
<comment type="caution">
    <text evidence="1">The sequence shown here is derived from an EMBL/GenBank/DDBJ whole genome shotgun (WGS) entry which is preliminary data.</text>
</comment>
<reference evidence="1" key="1">
    <citation type="submission" date="2021-05" db="EMBL/GenBank/DDBJ databases">
        <authorList>
            <person name="Pietrasiak N."/>
            <person name="Ward R."/>
            <person name="Stajich J.E."/>
            <person name="Kurbessoian T."/>
        </authorList>
    </citation>
    <scope>NUCLEOTIDE SEQUENCE</scope>
    <source>
        <strain evidence="1">CPER-KK1</strain>
    </source>
</reference>